<dbReference type="Pfam" id="PF06808">
    <property type="entry name" value="DctM"/>
    <property type="match status" value="1"/>
</dbReference>
<evidence type="ECO:0000256" key="4">
    <source>
        <dbReference type="ARBA" id="ARBA00022692"/>
    </source>
</evidence>
<evidence type="ECO:0000256" key="2">
    <source>
        <dbReference type="ARBA" id="ARBA00022475"/>
    </source>
</evidence>
<feature type="transmembrane region" description="Helical" evidence="7">
    <location>
        <begin position="308"/>
        <end position="330"/>
    </location>
</feature>
<comment type="subcellular location">
    <subcellularLocation>
        <location evidence="1">Cell inner membrane</location>
        <topology evidence="1">Multi-pass membrane protein</topology>
    </subcellularLocation>
</comment>
<dbReference type="GO" id="GO:0022857">
    <property type="term" value="F:transmembrane transporter activity"/>
    <property type="evidence" value="ECO:0007669"/>
    <property type="project" value="TreeGrafter"/>
</dbReference>
<evidence type="ECO:0000313" key="9">
    <source>
        <dbReference type="EMBL" id="OUM87909.1"/>
    </source>
</evidence>
<evidence type="ECO:0000256" key="6">
    <source>
        <dbReference type="ARBA" id="ARBA00023136"/>
    </source>
</evidence>
<reference evidence="10" key="1">
    <citation type="submission" date="2016-06" db="EMBL/GenBank/DDBJ databases">
        <authorList>
            <person name="Nascimento L."/>
            <person name="Pereira R.V."/>
            <person name="Martins L.F."/>
            <person name="Quaggio R.B."/>
            <person name="Silva A.M."/>
            <person name="Setubal J.C."/>
        </authorList>
    </citation>
    <scope>NUCLEOTIDE SEQUENCE [LARGE SCALE GENOMIC DNA]</scope>
</reference>
<sequence length="428" mass="45632">MEIIVPIVLLFFSLAFGMPIAFALGVSGLIGLWMVGGLDMLLGIAKTTPHESVANFLLTTVPMYILMAEIMTSSGVTKDVFHAAYKWLGRLPGGLGIATVMSGAGLAAVCGSSTASAATLSASAVPEMKRYGYRTDFALGTVSIAGTLAIMIPPSIVLIIYGILTETGIGELFIAGIIPGILTALGYILTILIWAKRNPGVAPKVDVAFSWKEKFQSLSGIWPMLLVVISVIGSIYFGIVTPTEAGALGAFAAFMIALIMRRLTTNSMMHALERTLKSTAMILTIVIGAMIFGYYLTATQVTQGVVEFVQNTGVSKWVVLAFVLFLYIILGMFMDQLAILILTLPFTFPLMVSLGFDPVWFGIIVTKTAEIGLVTPPVGMNVFVAAGAAGEKTATAFQGVLWFVITDLIILLILVMFPILSTWLPSMM</sequence>
<dbReference type="PANTHER" id="PTHR33362:SF5">
    <property type="entry name" value="C4-DICARBOXYLATE TRAP TRANSPORTER LARGE PERMEASE PROTEIN DCTM"/>
    <property type="match status" value="1"/>
</dbReference>
<feature type="transmembrane region" description="Helical" evidence="7">
    <location>
        <begin position="245"/>
        <end position="264"/>
    </location>
</feature>
<feature type="domain" description="TRAP C4-dicarboxylate transport system permease DctM subunit" evidence="8">
    <location>
        <begin position="7"/>
        <end position="418"/>
    </location>
</feature>
<feature type="transmembrane region" description="Helical" evidence="7">
    <location>
        <begin position="137"/>
        <end position="161"/>
    </location>
</feature>
<evidence type="ECO:0000313" key="10">
    <source>
        <dbReference type="Proteomes" id="UP000196475"/>
    </source>
</evidence>
<keyword evidence="4 7" id="KW-0812">Transmembrane</keyword>
<protein>
    <submittedName>
        <fullName evidence="9">C4-dicarboxylate ABC transporter permease</fullName>
    </submittedName>
</protein>
<feature type="transmembrane region" description="Helical" evidence="7">
    <location>
        <begin position="96"/>
        <end position="125"/>
    </location>
</feature>
<keyword evidence="2" id="KW-1003">Cell membrane</keyword>
<organism evidence="9 10">
    <name type="scientific">Bacillus thermozeamaize</name>
    <dbReference type="NCBI Taxonomy" id="230954"/>
    <lineage>
        <taxon>Bacteria</taxon>
        <taxon>Bacillati</taxon>
        <taxon>Bacillota</taxon>
        <taxon>Bacilli</taxon>
        <taxon>Bacillales</taxon>
        <taxon>Bacillaceae</taxon>
        <taxon>Bacillus</taxon>
    </lineage>
</organism>
<dbReference type="PIRSF" id="PIRSF006066">
    <property type="entry name" value="HI0050"/>
    <property type="match status" value="1"/>
</dbReference>
<accession>A0A1Y3PU98</accession>
<dbReference type="NCBIfam" id="TIGR00786">
    <property type="entry name" value="dctM"/>
    <property type="match status" value="1"/>
</dbReference>
<keyword evidence="5 7" id="KW-1133">Transmembrane helix</keyword>
<dbReference type="GO" id="GO:0005886">
    <property type="term" value="C:plasma membrane"/>
    <property type="evidence" value="ECO:0007669"/>
    <property type="project" value="UniProtKB-SubCell"/>
</dbReference>
<feature type="transmembrane region" description="Helical" evidence="7">
    <location>
        <begin position="276"/>
        <end position="296"/>
    </location>
</feature>
<feature type="transmembrane region" description="Helical" evidence="7">
    <location>
        <begin position="173"/>
        <end position="195"/>
    </location>
</feature>
<proteinExistence type="predicted"/>
<dbReference type="InterPro" id="IPR004681">
    <property type="entry name" value="TRAP_DctM"/>
</dbReference>
<dbReference type="InterPro" id="IPR010656">
    <property type="entry name" value="DctM"/>
</dbReference>
<dbReference type="EMBL" id="LZRT01000067">
    <property type="protein sequence ID" value="OUM87909.1"/>
    <property type="molecule type" value="Genomic_DNA"/>
</dbReference>
<evidence type="ECO:0000256" key="1">
    <source>
        <dbReference type="ARBA" id="ARBA00004429"/>
    </source>
</evidence>
<dbReference type="PANTHER" id="PTHR33362">
    <property type="entry name" value="SIALIC ACID TRAP TRANSPORTER PERMEASE PROTEIN SIAT-RELATED"/>
    <property type="match status" value="1"/>
</dbReference>
<feature type="transmembrane region" description="Helical" evidence="7">
    <location>
        <begin position="56"/>
        <end position="76"/>
    </location>
</feature>
<keyword evidence="3" id="KW-0997">Cell inner membrane</keyword>
<feature type="transmembrane region" description="Helical" evidence="7">
    <location>
        <begin position="337"/>
        <end position="356"/>
    </location>
</feature>
<comment type="caution">
    <text evidence="9">The sequence shown here is derived from an EMBL/GenBank/DDBJ whole genome shotgun (WGS) entry which is preliminary data.</text>
</comment>
<evidence type="ECO:0000256" key="5">
    <source>
        <dbReference type="ARBA" id="ARBA00022989"/>
    </source>
</evidence>
<dbReference type="AlphaFoldDB" id="A0A1Y3PU98"/>
<feature type="transmembrane region" description="Helical" evidence="7">
    <location>
        <begin position="220"/>
        <end position="239"/>
    </location>
</feature>
<evidence type="ECO:0000256" key="3">
    <source>
        <dbReference type="ARBA" id="ARBA00022519"/>
    </source>
</evidence>
<feature type="transmembrane region" description="Helical" evidence="7">
    <location>
        <begin position="400"/>
        <end position="424"/>
    </location>
</feature>
<evidence type="ECO:0000259" key="8">
    <source>
        <dbReference type="Pfam" id="PF06808"/>
    </source>
</evidence>
<dbReference type="Proteomes" id="UP000196475">
    <property type="component" value="Unassembled WGS sequence"/>
</dbReference>
<evidence type="ECO:0000256" key="7">
    <source>
        <dbReference type="SAM" id="Phobius"/>
    </source>
</evidence>
<keyword evidence="6 7" id="KW-0472">Membrane</keyword>
<gene>
    <name evidence="9" type="ORF">BAA01_10690</name>
</gene>
<feature type="transmembrane region" description="Helical" evidence="7">
    <location>
        <begin position="6"/>
        <end position="35"/>
    </location>
</feature>
<name>A0A1Y3PU98_9BACI</name>